<evidence type="ECO:0000256" key="5">
    <source>
        <dbReference type="ARBA" id="ARBA00048204"/>
    </source>
</evidence>
<dbReference type="AlphaFoldDB" id="R7TXA3"/>
<dbReference type="EC" id="3.2.2.-" evidence="6"/>
<evidence type="ECO:0000313" key="9">
    <source>
        <dbReference type="Proteomes" id="UP000014760"/>
    </source>
</evidence>
<comment type="similarity">
    <text evidence="2 6">Belongs to the QNG1 protein family.</text>
</comment>
<dbReference type="InterPro" id="IPR019438">
    <property type="entry name" value="Q_salvage"/>
</dbReference>
<gene>
    <name evidence="7" type="ORF">CAPTEDRAFT_5356</name>
</gene>
<accession>R7TXA3</accession>
<evidence type="ECO:0000313" key="7">
    <source>
        <dbReference type="EMBL" id="ELT95610.1"/>
    </source>
</evidence>
<reference evidence="9" key="1">
    <citation type="submission" date="2012-12" db="EMBL/GenBank/DDBJ databases">
        <authorList>
            <person name="Hellsten U."/>
            <person name="Grimwood J."/>
            <person name="Chapman J.A."/>
            <person name="Shapiro H."/>
            <person name="Aerts A."/>
            <person name="Otillar R.P."/>
            <person name="Terry A.Y."/>
            <person name="Boore J.L."/>
            <person name="Simakov O."/>
            <person name="Marletaz F."/>
            <person name="Cho S.-J."/>
            <person name="Edsinger-Gonzales E."/>
            <person name="Havlak P."/>
            <person name="Kuo D.-H."/>
            <person name="Larsson T."/>
            <person name="Lv J."/>
            <person name="Arendt D."/>
            <person name="Savage R."/>
            <person name="Osoegawa K."/>
            <person name="de Jong P."/>
            <person name="Lindberg D.R."/>
            <person name="Seaver E.C."/>
            <person name="Weisblat D.A."/>
            <person name="Putnam N.H."/>
            <person name="Grigoriev I.V."/>
            <person name="Rokhsar D.S."/>
        </authorList>
    </citation>
    <scope>NUCLEOTIDE SEQUENCE</scope>
    <source>
        <strain evidence="9">I ESC-2004</strain>
    </source>
</reference>
<dbReference type="GO" id="GO:0016787">
    <property type="term" value="F:hydrolase activity"/>
    <property type="evidence" value="ECO:0007669"/>
    <property type="project" value="UniProtKB-KW"/>
</dbReference>
<protein>
    <recommendedName>
        <fullName evidence="3 6">Queuosine 5'-phosphate N-glycosylase/hydrolase</fullName>
        <ecNumber evidence="6">3.2.2.-</ecNumber>
    </recommendedName>
    <alternativeName>
        <fullName evidence="4 6">Queuosine-nucleotide N-glycosylase/hydrolase</fullName>
    </alternativeName>
</protein>
<dbReference type="HOGENOM" id="CLU_036001_2_1_1"/>
<evidence type="ECO:0000256" key="3">
    <source>
        <dbReference type="ARBA" id="ARBA00035306"/>
    </source>
</evidence>
<comment type="function">
    <text evidence="6">Catalyzes the hydrolysis of queuosine 5'-phosphate, releasing the nucleobase queuine (q). Is required for salvage of queuine from exogenous queuosine (Q) that is imported and then converted to queuosine 5'-phosphate intracellularly.</text>
</comment>
<dbReference type="OMA" id="FSFWSEE"/>
<evidence type="ECO:0000256" key="2">
    <source>
        <dbReference type="ARBA" id="ARBA00035119"/>
    </source>
</evidence>
<dbReference type="PANTHER" id="PTHR21314:SF0">
    <property type="entry name" value="QUEUOSINE 5'-PHOSPHATE N-GLYCOSYLASE_HYDROLASE"/>
    <property type="match status" value="1"/>
</dbReference>
<dbReference type="EMBL" id="AMQN01011738">
    <property type="status" value="NOT_ANNOTATED_CDS"/>
    <property type="molecule type" value="Genomic_DNA"/>
</dbReference>
<dbReference type="PANTHER" id="PTHR21314">
    <property type="entry name" value="QUEUOSINE 5'-PHOSPHATE N-GLYCOSYLASE_HYDROLASE-RELATED"/>
    <property type="match status" value="1"/>
</dbReference>
<dbReference type="STRING" id="283909.R7TXA3"/>
<evidence type="ECO:0000313" key="8">
    <source>
        <dbReference type="EnsemblMetazoa" id="CapteP5356"/>
    </source>
</evidence>
<dbReference type="EMBL" id="KB309065">
    <property type="protein sequence ID" value="ELT95610.1"/>
    <property type="molecule type" value="Genomic_DNA"/>
</dbReference>
<proteinExistence type="inferred from homology"/>
<dbReference type="OrthoDB" id="416777at2759"/>
<keyword evidence="1 6" id="KW-0378">Hydrolase</keyword>
<keyword evidence="9" id="KW-1185">Reference proteome</keyword>
<evidence type="ECO:0000256" key="6">
    <source>
        <dbReference type="RuleBase" id="RU365002"/>
    </source>
</evidence>
<dbReference type="GO" id="GO:0006400">
    <property type="term" value="P:tRNA modification"/>
    <property type="evidence" value="ECO:0007669"/>
    <property type="project" value="TreeGrafter"/>
</dbReference>
<organism evidence="7">
    <name type="scientific">Capitella teleta</name>
    <name type="common">Polychaete worm</name>
    <dbReference type="NCBI Taxonomy" id="283909"/>
    <lineage>
        <taxon>Eukaryota</taxon>
        <taxon>Metazoa</taxon>
        <taxon>Spiralia</taxon>
        <taxon>Lophotrochozoa</taxon>
        <taxon>Annelida</taxon>
        <taxon>Polychaeta</taxon>
        <taxon>Sedentaria</taxon>
        <taxon>Scolecida</taxon>
        <taxon>Capitellidae</taxon>
        <taxon>Capitella</taxon>
    </lineage>
</organism>
<reference evidence="8" key="3">
    <citation type="submission" date="2015-06" db="UniProtKB">
        <authorList>
            <consortium name="EnsemblMetazoa"/>
        </authorList>
    </citation>
    <scope>IDENTIFICATION</scope>
</reference>
<name>R7TXA3_CAPTE</name>
<sequence length="343" mass="39271">MASSGVLLPRAAAKFIAEKSRDVFIEKDGVHTTSAKLLEMLKKDPETLNVSRWNLHVLNPKTANEAAVNWVFVADVLNFSFWSENESKKFMIRYSGQEWTGYWSLCAAMNRALDNGVPITSAKFYSSISMEKLREIFKSDSETEMPMMEERLLHLHEAGKVLNMKYNGSFANMIKQSGKSAQKLVEMIVDDIPSFRDVALFENKSVALYKRVQILVADTWACCAGKGLGEFSDIDSITMFADYRIPQALVWFGAMRYSDGLMEKLNKDCLMQNGERQEVEIRGVSIHCVDLIVDEMNRLMAKEPTLTIPMNAVLVDHFLWDYRRDHEQETKAIPFHKVRCVYY</sequence>
<dbReference type="EnsemblMetazoa" id="CapteT5356">
    <property type="protein sequence ID" value="CapteP5356"/>
    <property type="gene ID" value="CapteG5356"/>
</dbReference>
<evidence type="ECO:0000256" key="1">
    <source>
        <dbReference type="ARBA" id="ARBA00022801"/>
    </source>
</evidence>
<dbReference type="FunCoup" id="R7TXA3">
    <property type="interactions" value="719"/>
</dbReference>
<evidence type="ECO:0000256" key="4">
    <source>
        <dbReference type="ARBA" id="ARBA00035393"/>
    </source>
</evidence>
<comment type="catalytic activity">
    <reaction evidence="5 6">
        <text>queuosine 5'-phosphate + H2O = queuine + D-ribose 5-phosphate</text>
        <dbReference type="Rhea" id="RHEA:75387"/>
        <dbReference type="ChEBI" id="CHEBI:15377"/>
        <dbReference type="ChEBI" id="CHEBI:17433"/>
        <dbReference type="ChEBI" id="CHEBI:78346"/>
        <dbReference type="ChEBI" id="CHEBI:194371"/>
    </reaction>
    <physiologicalReaction direction="left-to-right" evidence="5 6">
        <dbReference type="Rhea" id="RHEA:75388"/>
    </physiologicalReaction>
</comment>
<dbReference type="Proteomes" id="UP000014760">
    <property type="component" value="Unassembled WGS sequence"/>
</dbReference>
<reference evidence="7 9" key="2">
    <citation type="journal article" date="2013" name="Nature">
        <title>Insights into bilaterian evolution from three spiralian genomes.</title>
        <authorList>
            <person name="Simakov O."/>
            <person name="Marletaz F."/>
            <person name="Cho S.J."/>
            <person name="Edsinger-Gonzales E."/>
            <person name="Havlak P."/>
            <person name="Hellsten U."/>
            <person name="Kuo D.H."/>
            <person name="Larsson T."/>
            <person name="Lv J."/>
            <person name="Arendt D."/>
            <person name="Savage R."/>
            <person name="Osoegawa K."/>
            <person name="de Jong P."/>
            <person name="Grimwood J."/>
            <person name="Chapman J.A."/>
            <person name="Shapiro H."/>
            <person name="Aerts A."/>
            <person name="Otillar R.P."/>
            <person name="Terry A.Y."/>
            <person name="Boore J.L."/>
            <person name="Grigoriev I.V."/>
            <person name="Lindberg D.R."/>
            <person name="Seaver E.C."/>
            <person name="Weisblat D.A."/>
            <person name="Putnam N.H."/>
            <person name="Rokhsar D.S."/>
        </authorList>
    </citation>
    <scope>NUCLEOTIDE SEQUENCE</scope>
    <source>
        <strain evidence="7 9">I ESC-2004</strain>
    </source>
</reference>
<dbReference type="Pfam" id="PF10343">
    <property type="entry name" value="Q_salvage"/>
    <property type="match status" value="1"/>
</dbReference>